<proteinExistence type="predicted"/>
<evidence type="ECO:0000313" key="3">
    <source>
        <dbReference type="Proteomes" id="UP000562929"/>
    </source>
</evidence>
<gene>
    <name evidence="2" type="ORF">GQ602_000973</name>
</gene>
<accession>A0A8H4QD65</accession>
<feature type="signal peptide" evidence="1">
    <location>
        <begin position="1"/>
        <end position="19"/>
    </location>
</feature>
<reference evidence="2 3" key="1">
    <citation type="journal article" date="2020" name="G3 (Bethesda)">
        <title>Genetic Underpinnings of Host Manipulation by Ophiocordyceps as Revealed by Comparative Transcriptomics.</title>
        <authorList>
            <person name="Will I."/>
            <person name="Das B."/>
            <person name="Trinh T."/>
            <person name="Brachmann A."/>
            <person name="Ohm R.A."/>
            <person name="de Bekker C."/>
        </authorList>
    </citation>
    <scope>NUCLEOTIDE SEQUENCE [LARGE SCALE GENOMIC DNA]</scope>
    <source>
        <strain evidence="2 3">EC05</strain>
    </source>
</reference>
<organism evidence="2 3">
    <name type="scientific">Ophiocordyceps camponoti-floridani</name>
    <dbReference type="NCBI Taxonomy" id="2030778"/>
    <lineage>
        <taxon>Eukaryota</taxon>
        <taxon>Fungi</taxon>
        <taxon>Dikarya</taxon>
        <taxon>Ascomycota</taxon>
        <taxon>Pezizomycotina</taxon>
        <taxon>Sordariomycetes</taxon>
        <taxon>Hypocreomycetidae</taxon>
        <taxon>Hypocreales</taxon>
        <taxon>Ophiocordycipitaceae</taxon>
        <taxon>Ophiocordyceps</taxon>
    </lineage>
</organism>
<evidence type="ECO:0000313" key="2">
    <source>
        <dbReference type="EMBL" id="KAF4595360.1"/>
    </source>
</evidence>
<evidence type="ECO:0000256" key="1">
    <source>
        <dbReference type="SAM" id="SignalP"/>
    </source>
</evidence>
<protein>
    <submittedName>
        <fullName evidence="2">Uncharacterized protein</fullName>
    </submittedName>
</protein>
<sequence>MYWHSKWWLLSKLIVLSKLDISHIMVSTHAYVDDICTRRPSASAPPCPFDLKTAAREVLTAGAKPRQDIPRFGSECDLDPTSGLWTRPLSELVCQSASAQTVAMTSLDCLPTLFSTSFCERLKVLYRLYIYRKTSGSILTWTYSVDCSRHEIYFTSIE</sequence>
<name>A0A8H4QD65_9HYPO</name>
<dbReference type="AlphaFoldDB" id="A0A8H4QD65"/>
<feature type="chain" id="PRO_5034136364" evidence="1">
    <location>
        <begin position="20"/>
        <end position="158"/>
    </location>
</feature>
<comment type="caution">
    <text evidence="2">The sequence shown here is derived from an EMBL/GenBank/DDBJ whole genome shotgun (WGS) entry which is preliminary data.</text>
</comment>
<keyword evidence="1" id="KW-0732">Signal</keyword>
<dbReference type="EMBL" id="JAACLJ010000001">
    <property type="protein sequence ID" value="KAF4595360.1"/>
    <property type="molecule type" value="Genomic_DNA"/>
</dbReference>
<dbReference type="Proteomes" id="UP000562929">
    <property type="component" value="Unassembled WGS sequence"/>
</dbReference>
<keyword evidence="3" id="KW-1185">Reference proteome</keyword>